<dbReference type="OrthoDB" id="9788221at2"/>
<dbReference type="PANTHER" id="PTHR13774:SF32">
    <property type="entry name" value="ANTISENSE-ENHANCING SEQUENCE 1"/>
    <property type="match status" value="1"/>
</dbReference>
<keyword evidence="3" id="KW-1185">Reference proteome</keyword>
<dbReference type="Proteomes" id="UP000031675">
    <property type="component" value="Unassembled WGS sequence"/>
</dbReference>
<dbReference type="PANTHER" id="PTHR13774">
    <property type="entry name" value="PHENAZINE BIOSYNTHESIS PROTEIN"/>
    <property type="match status" value="1"/>
</dbReference>
<dbReference type="RefSeq" id="WP_040275558.1">
    <property type="nucleotide sequence ID" value="NZ_JROO01000038.1"/>
</dbReference>
<feature type="active site" evidence="1">
    <location>
        <position position="49"/>
    </location>
</feature>
<dbReference type="SUPFAM" id="SSF54506">
    <property type="entry name" value="Diaminopimelate epimerase-like"/>
    <property type="match status" value="1"/>
</dbReference>
<dbReference type="GO" id="GO:0005737">
    <property type="term" value="C:cytoplasm"/>
    <property type="evidence" value="ECO:0007669"/>
    <property type="project" value="TreeGrafter"/>
</dbReference>
<reference evidence="3" key="1">
    <citation type="journal article" date="2015" name="Chem. Biol.">
        <title>Structure, bioactivity, and resistance mechanism of streptomonomicin, an unusual lasso Peptide from an understudied halophilic actinomycete.</title>
        <authorList>
            <person name="Metelev M."/>
            <person name="Tietz J.I."/>
            <person name="Melby J.O."/>
            <person name="Blair P.M."/>
            <person name="Zhu L."/>
            <person name="Livnat I."/>
            <person name="Severinov K."/>
            <person name="Mitchell D.A."/>
        </authorList>
    </citation>
    <scope>NUCLEOTIDE SEQUENCE [LARGE SCALE GENOMIC DNA]</scope>
    <source>
        <strain evidence="3">YIM 90003</strain>
    </source>
</reference>
<proteinExistence type="predicted"/>
<organism evidence="2 3">
    <name type="scientific">Streptomonospora alba</name>
    <dbReference type="NCBI Taxonomy" id="183763"/>
    <lineage>
        <taxon>Bacteria</taxon>
        <taxon>Bacillati</taxon>
        <taxon>Actinomycetota</taxon>
        <taxon>Actinomycetes</taxon>
        <taxon>Streptosporangiales</taxon>
        <taxon>Nocardiopsidaceae</taxon>
        <taxon>Streptomonospora</taxon>
    </lineage>
</organism>
<dbReference type="EMBL" id="JROO01000038">
    <property type="protein sequence ID" value="KIH97378.1"/>
    <property type="molecule type" value="Genomic_DNA"/>
</dbReference>
<dbReference type="GO" id="GO:0016853">
    <property type="term" value="F:isomerase activity"/>
    <property type="evidence" value="ECO:0007669"/>
    <property type="project" value="TreeGrafter"/>
</dbReference>
<accession>A0A0C2G225</accession>
<dbReference type="STRING" id="183763.LP52_19110"/>
<dbReference type="InterPro" id="IPR003719">
    <property type="entry name" value="Phenazine_PhzF-like"/>
</dbReference>
<evidence type="ECO:0000256" key="1">
    <source>
        <dbReference type="PIRSR" id="PIRSR016184-1"/>
    </source>
</evidence>
<dbReference type="Gene3D" id="3.10.310.10">
    <property type="entry name" value="Diaminopimelate Epimerase, Chain A, domain 1"/>
    <property type="match status" value="2"/>
</dbReference>
<gene>
    <name evidence="2" type="ORF">LP52_19110</name>
</gene>
<dbReference type="Pfam" id="PF02567">
    <property type="entry name" value="PhzC-PhzF"/>
    <property type="match status" value="1"/>
</dbReference>
<dbReference type="AlphaFoldDB" id="A0A0C2G225"/>
<comment type="caution">
    <text evidence="2">The sequence shown here is derived from an EMBL/GenBank/DDBJ whole genome shotgun (WGS) entry which is preliminary data.</text>
</comment>
<dbReference type="PIRSF" id="PIRSF016184">
    <property type="entry name" value="PhzC_PhzF"/>
    <property type="match status" value="1"/>
</dbReference>
<name>A0A0C2G225_9ACTN</name>
<evidence type="ECO:0000313" key="3">
    <source>
        <dbReference type="Proteomes" id="UP000031675"/>
    </source>
</evidence>
<protein>
    <submittedName>
        <fullName evidence="2">Phenazine biosynthesis protein</fullName>
    </submittedName>
</protein>
<sequence>MSANTTLHVVTVFLGDGDTGGNELGVFLDASGTAETVRQRIAADLGFAETVFVEDADRGRLYIHTPAVELPLAGHPLVGTSWLLADSGRPLDVLNPPAGAVSTWSEGERVWIRADPDLAPVFDTRQLASPAEVDALKGGEAGVDLHVWAWEDESAGHVRVRVFPHEMGIGEDEATGAAALRLGQRLGRALTVHQGVGSRIDVRPGPGGTVEVGGRCALLRTREYPLS</sequence>
<evidence type="ECO:0000313" key="2">
    <source>
        <dbReference type="EMBL" id="KIH97378.1"/>
    </source>
</evidence>